<dbReference type="SMART" id="SM00060">
    <property type="entry name" value="FN3"/>
    <property type="match status" value="1"/>
</dbReference>
<dbReference type="PANTHER" id="PTHR15381">
    <property type="entry name" value="CHONDROITIN SULFATE PROTEOGLYCAN 5 -RELATED"/>
    <property type="match status" value="1"/>
</dbReference>
<dbReference type="PROSITE" id="PS50853">
    <property type="entry name" value="FN3"/>
    <property type="match status" value="1"/>
</dbReference>
<evidence type="ECO:0000259" key="1">
    <source>
        <dbReference type="PROSITE" id="PS50853"/>
    </source>
</evidence>
<comment type="caution">
    <text evidence="2">The sequence shown here is derived from an EMBL/GenBank/DDBJ whole genome shotgun (WGS) entry which is preliminary data.</text>
</comment>
<proteinExistence type="predicted"/>
<reference evidence="2" key="1">
    <citation type="submission" date="2023-03" db="EMBL/GenBank/DDBJ databases">
        <authorList>
            <person name="Steffen K."/>
            <person name="Cardenas P."/>
        </authorList>
    </citation>
    <scope>NUCLEOTIDE SEQUENCE</scope>
</reference>
<dbReference type="AlphaFoldDB" id="A0AA35WWP2"/>
<name>A0AA35WWP2_GEOBA</name>
<dbReference type="InterPro" id="IPR013783">
    <property type="entry name" value="Ig-like_fold"/>
</dbReference>
<dbReference type="Proteomes" id="UP001174909">
    <property type="component" value="Unassembled WGS sequence"/>
</dbReference>
<dbReference type="Gene3D" id="2.60.40.10">
    <property type="entry name" value="Immunoglobulins"/>
    <property type="match status" value="1"/>
</dbReference>
<dbReference type="InterPro" id="IPR036116">
    <property type="entry name" value="FN3_sf"/>
</dbReference>
<dbReference type="SUPFAM" id="SSF49265">
    <property type="entry name" value="Fibronectin type III"/>
    <property type="match status" value="1"/>
</dbReference>
<keyword evidence="3" id="KW-1185">Reference proteome</keyword>
<protein>
    <recommendedName>
        <fullName evidence="1">Fibronectin type-III domain-containing protein</fullName>
    </recommendedName>
</protein>
<accession>A0AA35WWP2</accession>
<evidence type="ECO:0000313" key="2">
    <source>
        <dbReference type="EMBL" id="CAI8036638.1"/>
    </source>
</evidence>
<gene>
    <name evidence="2" type="ORF">GBAR_LOCUS20514</name>
</gene>
<dbReference type="CDD" id="cd00063">
    <property type="entry name" value="FN3"/>
    <property type="match status" value="1"/>
</dbReference>
<dbReference type="PANTHER" id="PTHR15381:SF1">
    <property type="entry name" value="CHONDROITIN SULFATE PROTEOGLYCAN 5"/>
    <property type="match status" value="1"/>
</dbReference>
<organism evidence="2 3">
    <name type="scientific">Geodia barretti</name>
    <name type="common">Barrett's horny sponge</name>
    <dbReference type="NCBI Taxonomy" id="519541"/>
    <lineage>
        <taxon>Eukaryota</taxon>
        <taxon>Metazoa</taxon>
        <taxon>Porifera</taxon>
        <taxon>Demospongiae</taxon>
        <taxon>Heteroscleromorpha</taxon>
        <taxon>Tetractinellida</taxon>
        <taxon>Astrophorina</taxon>
        <taxon>Geodiidae</taxon>
        <taxon>Geodia</taxon>
    </lineage>
</organism>
<dbReference type="EMBL" id="CASHTH010002885">
    <property type="protein sequence ID" value="CAI8036638.1"/>
    <property type="molecule type" value="Genomic_DNA"/>
</dbReference>
<dbReference type="Pfam" id="PF00041">
    <property type="entry name" value="fn3"/>
    <property type="match status" value="1"/>
</dbReference>
<sequence>MILDTGVDLAGADVILATIGTEELKATTVSPVQWGTTGVTLTQRTNAYSVQHSLRWIWKELRLATVLPTTSGTMRDYTIAVQSSQIEEGVSYGCTWSPSAPLNLEPIGYTDSSITIRWEAPYENGGRSDLYYQVHHSDPVIPGLMIEANCTRNEECLTDTVCTITGLQPATTYFVRVSAHNGVSDQDEGGALTRIIDITLETDVAPPTAVEEIEAFCEVIVWGRTSRYKWRDPFYGLVFNYSNGTESVFHVSGDKCFFIISSFYEQNLTVQIFAINKAGPGPYASVDLPECPWVFPYPTPSPLPIPASPTRLPDPSTVYVTSTETVVSTETATVTTQIPIPTSVTVTVPTTVTTTATVTDEVTSTTTSVVTSTVVSTAVAPTPSPVVIEVPTTVTTTATATTTETIHNTATTTETVTTTATTTVVPEPSSVVVHVPTTVFTTATETDYITTTTTDTVTTTATTSIVIEPSPVVVSITVTETATETDHVTATTTTVVTTCPAIPTPEPTRLPACPEPAPCDSCCEECEECEPPSPPPPCPICDDPTPPACPPCPTISFFSGSANCARPNRKPGNIRNVRMLNCGMIVWDMPEDASCCKEKLTYKVRFFNGTSFKRAEETHRKVVSVDTSWIKFTSSDLPVGRPLQVMVKARKQDGIHSAQWVNAGLLTDSYVMDCPPFN</sequence>
<evidence type="ECO:0000313" key="3">
    <source>
        <dbReference type="Proteomes" id="UP001174909"/>
    </source>
</evidence>
<dbReference type="InterPro" id="IPR003961">
    <property type="entry name" value="FN3_dom"/>
</dbReference>
<feature type="domain" description="Fibronectin type-III" evidence="1">
    <location>
        <begin position="100"/>
        <end position="203"/>
    </location>
</feature>